<evidence type="ECO:0000313" key="3">
    <source>
        <dbReference type="Proteomes" id="UP000065511"/>
    </source>
</evidence>
<dbReference type="AlphaFoldDB" id="A0A0S3KBY3"/>
<evidence type="ECO:0000313" key="4">
    <source>
        <dbReference type="Proteomes" id="UP000183039"/>
    </source>
</evidence>
<dbReference type="InterPro" id="IPR016024">
    <property type="entry name" value="ARM-type_fold"/>
</dbReference>
<dbReference type="Gene3D" id="1.25.40.290">
    <property type="entry name" value="ARM repeat domains"/>
    <property type="match status" value="1"/>
</dbReference>
<organism evidence="2 4">
    <name type="scientific">Enterococcus silesiacus</name>
    <dbReference type="NCBI Taxonomy" id="332949"/>
    <lineage>
        <taxon>Bacteria</taxon>
        <taxon>Bacillati</taxon>
        <taxon>Bacillota</taxon>
        <taxon>Bacilli</taxon>
        <taxon>Lactobacillales</taxon>
        <taxon>Enterococcaceae</taxon>
        <taxon>Enterococcus</taxon>
    </lineage>
</organism>
<keyword evidence="3" id="KW-1185">Reference proteome</keyword>
<evidence type="ECO:0000313" key="1">
    <source>
        <dbReference type="EMBL" id="ALS01775.1"/>
    </source>
</evidence>
<dbReference type="InterPro" id="IPR014825">
    <property type="entry name" value="DNA_alkylation"/>
</dbReference>
<dbReference type="KEGG" id="ess:ATZ33_10430"/>
<dbReference type="EMBL" id="CP013614">
    <property type="protein sequence ID" value="ALS01775.1"/>
    <property type="molecule type" value="Genomic_DNA"/>
</dbReference>
<name>A0A0S3KBY3_9ENTE</name>
<dbReference type="SUPFAM" id="SSF48371">
    <property type="entry name" value="ARM repeat"/>
    <property type="match status" value="1"/>
</dbReference>
<proteinExistence type="predicted"/>
<reference evidence="2 4" key="1">
    <citation type="submission" date="2014-12" db="EMBL/GenBank/DDBJ databases">
        <title>Draft genome sequences of 29 type strains of Enterococci.</title>
        <authorList>
            <person name="Zhong Z."/>
            <person name="Sun Z."/>
            <person name="Liu W."/>
            <person name="Zhang W."/>
            <person name="Zhang H."/>
        </authorList>
    </citation>
    <scope>NUCLEOTIDE SEQUENCE [LARGE SCALE GENOMIC DNA]</scope>
    <source>
        <strain evidence="2 4">DSM 22801</strain>
    </source>
</reference>
<dbReference type="Gene3D" id="1.10.1240.70">
    <property type="match status" value="1"/>
</dbReference>
<dbReference type="Proteomes" id="UP000065511">
    <property type="component" value="Chromosome"/>
</dbReference>
<evidence type="ECO:0000313" key="2">
    <source>
        <dbReference type="EMBL" id="OJG92034.1"/>
    </source>
</evidence>
<gene>
    <name evidence="1" type="ORF">ATZ33_10430</name>
    <name evidence="2" type="ORF">RV15_GL003419</name>
</gene>
<dbReference type="EMBL" id="JXLC01000008">
    <property type="protein sequence ID" value="OJG92034.1"/>
    <property type="molecule type" value="Genomic_DNA"/>
</dbReference>
<accession>A0A0S3KBY3</accession>
<dbReference type="OrthoDB" id="9797162at2"/>
<dbReference type="Pfam" id="PF08713">
    <property type="entry name" value="DNA_alkylation"/>
    <property type="match status" value="1"/>
</dbReference>
<dbReference type="Proteomes" id="UP000183039">
    <property type="component" value="Unassembled WGS sequence"/>
</dbReference>
<sequence>MNLEEELNEIAKIPNGFKPMERLADSLEKKLTEKELEDVAFKLYLSEIYQIRMFAVFLFGKLAAKNSDVLNFLKNNVSKDDNWRVQEIVGMAFDNFCKEIGYEEALETIKEWLNFDHYNTRRAVSEGLRIWTNRPYFKDNPDSAIHLLSSLRNDDSEYVRKSCGNALRDISKKYPEKILVELSLWQGSQKELQIEKSILKNKKLLDLSKIHK</sequence>
<reference evidence="1 3" key="2">
    <citation type="submission" date="2015-12" db="EMBL/GenBank/DDBJ databases">
        <authorList>
            <person name="Lauer A."/>
            <person name="Humrighouse B."/>
            <person name="Loparev V."/>
            <person name="Shewmaker P.L."/>
            <person name="Whitney A.M."/>
            <person name="McLaughlin R.W."/>
        </authorList>
    </citation>
    <scope>NUCLEOTIDE SEQUENCE [LARGE SCALE GENOMIC DNA]</scope>
    <source>
        <strain evidence="1 3">LMG 23085</strain>
    </source>
</reference>
<protein>
    <submittedName>
        <fullName evidence="1">DNA alkylation repair protein</fullName>
    </submittedName>
</protein>
<dbReference type="RefSeq" id="WP_071877345.1">
    <property type="nucleotide sequence ID" value="NZ_JXLC01000008.1"/>
</dbReference>